<accession>A0AAV4N5C6</accession>
<dbReference type="Proteomes" id="UP001054945">
    <property type="component" value="Unassembled WGS sequence"/>
</dbReference>
<evidence type="ECO:0000313" key="2">
    <source>
        <dbReference type="Proteomes" id="UP001054945"/>
    </source>
</evidence>
<organism evidence="1 2">
    <name type="scientific">Caerostris extrusa</name>
    <name type="common">Bark spider</name>
    <name type="synonym">Caerostris bankana</name>
    <dbReference type="NCBI Taxonomy" id="172846"/>
    <lineage>
        <taxon>Eukaryota</taxon>
        <taxon>Metazoa</taxon>
        <taxon>Ecdysozoa</taxon>
        <taxon>Arthropoda</taxon>
        <taxon>Chelicerata</taxon>
        <taxon>Arachnida</taxon>
        <taxon>Araneae</taxon>
        <taxon>Araneomorphae</taxon>
        <taxon>Entelegynae</taxon>
        <taxon>Araneoidea</taxon>
        <taxon>Araneidae</taxon>
        <taxon>Caerostris</taxon>
    </lineage>
</organism>
<gene>
    <name evidence="1" type="ORF">CEXT_711581</name>
</gene>
<evidence type="ECO:0000313" key="1">
    <source>
        <dbReference type="EMBL" id="GIX79203.1"/>
    </source>
</evidence>
<dbReference type="EMBL" id="BPLR01020475">
    <property type="protein sequence ID" value="GIX79203.1"/>
    <property type="molecule type" value="Genomic_DNA"/>
</dbReference>
<comment type="caution">
    <text evidence="1">The sequence shown here is derived from an EMBL/GenBank/DDBJ whole genome shotgun (WGS) entry which is preliminary data.</text>
</comment>
<protein>
    <recommendedName>
        <fullName evidence="3">Secreted protein</fullName>
    </recommendedName>
</protein>
<keyword evidence="2" id="KW-1185">Reference proteome</keyword>
<name>A0AAV4N5C6_CAEEX</name>
<evidence type="ECO:0008006" key="3">
    <source>
        <dbReference type="Google" id="ProtNLM"/>
    </source>
</evidence>
<proteinExistence type="predicted"/>
<sequence length="79" mass="8568">MARSDYSLSAMLITARDEMTESRVCVLALLLSASERSFPCATVDATTSRVLYPKRAVISLPAVPVSRNAAELWNVPALL</sequence>
<dbReference type="AlphaFoldDB" id="A0AAV4N5C6"/>
<reference evidence="1 2" key="1">
    <citation type="submission" date="2021-06" db="EMBL/GenBank/DDBJ databases">
        <title>Caerostris extrusa draft genome.</title>
        <authorList>
            <person name="Kono N."/>
            <person name="Arakawa K."/>
        </authorList>
    </citation>
    <scope>NUCLEOTIDE SEQUENCE [LARGE SCALE GENOMIC DNA]</scope>
</reference>